<dbReference type="RefSeq" id="WP_313793534.1">
    <property type="nucleotide sequence ID" value="NZ_CP102453.1"/>
</dbReference>
<protein>
    <submittedName>
        <fullName evidence="9">Rod shape-determining protein MreD</fullName>
    </submittedName>
</protein>
<feature type="transmembrane region" description="Helical" evidence="8">
    <location>
        <begin position="12"/>
        <end position="34"/>
    </location>
</feature>
<keyword evidence="3" id="KW-1003">Cell membrane</keyword>
<proteinExistence type="inferred from homology"/>
<comment type="subcellular location">
    <subcellularLocation>
        <location evidence="1">Cell membrane</location>
        <topology evidence="1">Multi-pass membrane protein</topology>
    </subcellularLocation>
</comment>
<evidence type="ECO:0000256" key="1">
    <source>
        <dbReference type="ARBA" id="ARBA00004651"/>
    </source>
</evidence>
<evidence type="ECO:0000256" key="7">
    <source>
        <dbReference type="ARBA" id="ARBA00023136"/>
    </source>
</evidence>
<comment type="similarity">
    <text evidence="2">Belongs to the MreD family.</text>
</comment>
<evidence type="ECO:0000313" key="9">
    <source>
        <dbReference type="EMBL" id="UUX34032.1"/>
    </source>
</evidence>
<dbReference type="EMBL" id="CP102453">
    <property type="protein sequence ID" value="UUX34032.1"/>
    <property type="molecule type" value="Genomic_DNA"/>
</dbReference>
<feature type="transmembrane region" description="Helical" evidence="8">
    <location>
        <begin position="40"/>
        <end position="61"/>
    </location>
</feature>
<evidence type="ECO:0000256" key="8">
    <source>
        <dbReference type="SAM" id="Phobius"/>
    </source>
</evidence>
<keyword evidence="5" id="KW-0133">Cell shape</keyword>
<evidence type="ECO:0000313" key="10">
    <source>
        <dbReference type="Proteomes" id="UP001315967"/>
    </source>
</evidence>
<dbReference type="Pfam" id="PF04093">
    <property type="entry name" value="MreD"/>
    <property type="match status" value="1"/>
</dbReference>
<keyword evidence="7 8" id="KW-0472">Membrane</keyword>
<evidence type="ECO:0000256" key="6">
    <source>
        <dbReference type="ARBA" id="ARBA00022989"/>
    </source>
</evidence>
<dbReference type="NCBIfam" id="TIGR03426">
    <property type="entry name" value="shape_MreD"/>
    <property type="match status" value="1"/>
</dbReference>
<dbReference type="Proteomes" id="UP001315967">
    <property type="component" value="Chromosome"/>
</dbReference>
<organism evidence="9 10">
    <name type="scientific">Fundicoccus culcitae</name>
    <dbReference type="NCBI Taxonomy" id="2969821"/>
    <lineage>
        <taxon>Bacteria</taxon>
        <taxon>Bacillati</taxon>
        <taxon>Bacillota</taxon>
        <taxon>Bacilli</taxon>
        <taxon>Lactobacillales</taxon>
        <taxon>Aerococcaceae</taxon>
        <taxon>Fundicoccus</taxon>
    </lineage>
</organism>
<reference evidence="9 10" key="1">
    <citation type="submission" date="2022-08" db="EMBL/GenBank/DDBJ databases">
        <title>Aerococcaceae sp. nov isolated from spoiled eye mask.</title>
        <authorList>
            <person name="Zhou G."/>
            <person name="Xie X.-B."/>
            <person name="Shi Q.-S."/>
            <person name="Wang Y.-S."/>
            <person name="Wen X."/>
            <person name="Peng H."/>
            <person name="Yang X.-J."/>
            <person name="Tao H.-B."/>
            <person name="Huang X.-M."/>
        </authorList>
    </citation>
    <scope>NUCLEOTIDE SEQUENCE [LARGE SCALE GENOMIC DNA]</scope>
    <source>
        <strain evidence="10">DM20194951</strain>
    </source>
</reference>
<feature type="transmembrane region" description="Helical" evidence="8">
    <location>
        <begin position="144"/>
        <end position="166"/>
    </location>
</feature>
<accession>A0ABY5P5P8</accession>
<keyword evidence="6 8" id="KW-1133">Transmembrane helix</keyword>
<name>A0ABY5P5P8_9LACT</name>
<evidence type="ECO:0000256" key="2">
    <source>
        <dbReference type="ARBA" id="ARBA00007776"/>
    </source>
</evidence>
<feature type="transmembrane region" description="Helical" evidence="8">
    <location>
        <begin position="82"/>
        <end position="100"/>
    </location>
</feature>
<keyword evidence="10" id="KW-1185">Reference proteome</keyword>
<keyword evidence="4 8" id="KW-0812">Transmembrane</keyword>
<evidence type="ECO:0000256" key="3">
    <source>
        <dbReference type="ARBA" id="ARBA00022475"/>
    </source>
</evidence>
<feature type="transmembrane region" description="Helical" evidence="8">
    <location>
        <begin position="112"/>
        <end position="132"/>
    </location>
</feature>
<sequence length="183" mass="20959">MISLKINRDRRVKWYLALLLFFGIIIDSALPAIFPNAFLGSGQTIISHVTLYVLVLFAFYFRDGSILFNAFIFGLIADSYNTTLLGLYATLYLIVAYVIIKVKKYLPKKSLVQILLFLLAIAFVDFCVFVFYRETGYTTMTLTVFLANNLGPTMLYNIVLTFILYFPSRGLLNLLGFENYLIF</sequence>
<evidence type="ECO:0000256" key="4">
    <source>
        <dbReference type="ARBA" id="ARBA00022692"/>
    </source>
</evidence>
<gene>
    <name evidence="9" type="primary">mreD</name>
    <name evidence="9" type="ORF">NRE15_14295</name>
</gene>
<evidence type="ECO:0000256" key="5">
    <source>
        <dbReference type="ARBA" id="ARBA00022960"/>
    </source>
</evidence>
<dbReference type="InterPro" id="IPR007227">
    <property type="entry name" value="Cell_shape_determining_MreD"/>
</dbReference>